<keyword evidence="6 14" id="KW-0169">Cobalamin biosynthesis</keyword>
<keyword evidence="4 14" id="KW-0813">Transport</keyword>
<dbReference type="InterPro" id="IPR002751">
    <property type="entry name" value="CbiM/NikMN"/>
</dbReference>
<keyword evidence="5 14" id="KW-1003">Cell membrane</keyword>
<dbReference type="EMBL" id="JAYKOT010000003">
    <property type="protein sequence ID" value="MEB3428988.1"/>
    <property type="molecule type" value="Genomic_DNA"/>
</dbReference>
<dbReference type="PANTHER" id="PTHR43627:SF1">
    <property type="entry name" value="COBALT TRANSPORT PROTEIN CBIM"/>
    <property type="match status" value="1"/>
</dbReference>
<dbReference type="NCBIfam" id="NF006184">
    <property type="entry name" value="PRK08319.1"/>
    <property type="match status" value="1"/>
</dbReference>
<evidence type="ECO:0000256" key="6">
    <source>
        <dbReference type="ARBA" id="ARBA00022573"/>
    </source>
</evidence>
<evidence type="ECO:0000256" key="7">
    <source>
        <dbReference type="ARBA" id="ARBA00022692"/>
    </source>
</evidence>
<evidence type="ECO:0000256" key="12">
    <source>
        <dbReference type="ARBA" id="ARBA00023285"/>
    </source>
</evidence>
<dbReference type="GO" id="GO:0009236">
    <property type="term" value="P:cobalamin biosynthetic process"/>
    <property type="evidence" value="ECO:0007669"/>
    <property type="project" value="UniProtKB-UniRule"/>
</dbReference>
<dbReference type="Proteomes" id="UP001357733">
    <property type="component" value="Unassembled WGS sequence"/>
</dbReference>
<keyword evidence="11 14" id="KW-0472">Membrane</keyword>
<evidence type="ECO:0000256" key="5">
    <source>
        <dbReference type="ARBA" id="ARBA00022475"/>
    </source>
</evidence>
<dbReference type="AlphaFoldDB" id="A0AAW9MSX7"/>
<evidence type="ECO:0000256" key="10">
    <source>
        <dbReference type="ARBA" id="ARBA00023065"/>
    </source>
</evidence>
<evidence type="ECO:0000313" key="15">
    <source>
        <dbReference type="EMBL" id="MEB3428988.1"/>
    </source>
</evidence>
<comment type="pathway">
    <text evidence="2 14">Cofactor biosynthesis; adenosylcobalamin biosynthesis.</text>
</comment>
<dbReference type="RefSeq" id="WP_324619087.1">
    <property type="nucleotide sequence ID" value="NZ_JAYKOT010000003.1"/>
</dbReference>
<dbReference type="GO" id="GO:0015087">
    <property type="term" value="F:cobalt ion transmembrane transporter activity"/>
    <property type="evidence" value="ECO:0007669"/>
    <property type="project" value="UniProtKB-UniRule"/>
</dbReference>
<evidence type="ECO:0000256" key="11">
    <source>
        <dbReference type="ARBA" id="ARBA00023136"/>
    </source>
</evidence>
<evidence type="ECO:0000256" key="13">
    <source>
        <dbReference type="ARBA" id="ARBA00060918"/>
    </source>
</evidence>
<evidence type="ECO:0000256" key="3">
    <source>
        <dbReference type="ARBA" id="ARBA00022426"/>
    </source>
</evidence>
<evidence type="ECO:0000256" key="2">
    <source>
        <dbReference type="ARBA" id="ARBA00004953"/>
    </source>
</evidence>
<feature type="transmembrane region" description="Helical" evidence="14">
    <location>
        <begin position="34"/>
        <end position="53"/>
    </location>
</feature>
<comment type="caution">
    <text evidence="15">The sequence shown here is derived from an EMBL/GenBank/DDBJ whole genome shotgun (WGS) entry which is preliminary data.</text>
</comment>
<reference evidence="15 16" key="1">
    <citation type="submission" date="2024-01" db="EMBL/GenBank/DDBJ databases">
        <title>Complete genome sequence of Citroniella saccharovorans strain M6.X9, isolated from human fecal sample.</title>
        <authorList>
            <person name="Cheng G."/>
            <person name="Westerholm M."/>
            <person name="Schnurer A."/>
        </authorList>
    </citation>
    <scope>NUCLEOTIDE SEQUENCE [LARGE SCALE GENOMIC DNA]</scope>
    <source>
        <strain evidence="15 16">DSM 29873</strain>
    </source>
</reference>
<keyword evidence="9 14" id="KW-1133">Transmembrane helix</keyword>
<dbReference type="GO" id="GO:0043190">
    <property type="term" value="C:ATP-binding cassette (ABC) transporter complex"/>
    <property type="evidence" value="ECO:0007669"/>
    <property type="project" value="InterPro"/>
</dbReference>
<comment type="similarity">
    <text evidence="13 14">Belongs to the CbiM family.</text>
</comment>
<dbReference type="HAMAP" id="MF_01462">
    <property type="entry name" value="CbiM"/>
    <property type="match status" value="1"/>
</dbReference>
<keyword evidence="10 14" id="KW-0406">Ion transport</keyword>
<feature type="transmembrane region" description="Helical" evidence="14">
    <location>
        <begin position="65"/>
        <end position="83"/>
    </location>
</feature>
<comment type="function">
    <text evidence="14">Part of the energy-coupling factor (ECF) transporter complex CbiMNOQ involved in cobalt import.</text>
</comment>
<keyword evidence="7 14" id="KW-0812">Transmembrane</keyword>
<feature type="transmembrane region" description="Helical" evidence="14">
    <location>
        <begin position="133"/>
        <end position="152"/>
    </location>
</feature>
<dbReference type="Gene3D" id="1.10.1760.20">
    <property type="match status" value="1"/>
</dbReference>
<protein>
    <recommendedName>
        <fullName evidence="14">Cobalt transport protein CbiM</fullName>
    </recommendedName>
    <alternativeName>
        <fullName evidence="14">Energy-coupling factor transporter probable substrate-capture protein CbiM</fullName>
        <shortName evidence="14">ECF transporter S component CbiM</shortName>
    </alternativeName>
</protein>
<keyword evidence="12 14" id="KW-0170">Cobalt</keyword>
<dbReference type="InterPro" id="IPR018024">
    <property type="entry name" value="CbiM"/>
</dbReference>
<feature type="transmembrane region" description="Helical" evidence="14">
    <location>
        <begin position="199"/>
        <end position="225"/>
    </location>
</feature>
<evidence type="ECO:0000256" key="14">
    <source>
        <dbReference type="HAMAP-Rule" id="MF_01462"/>
    </source>
</evidence>
<keyword evidence="8" id="KW-0732">Signal</keyword>
<evidence type="ECO:0000256" key="8">
    <source>
        <dbReference type="ARBA" id="ARBA00022729"/>
    </source>
</evidence>
<organism evidence="15 16">
    <name type="scientific">Citroniella saccharovorans</name>
    <dbReference type="NCBI Taxonomy" id="2053367"/>
    <lineage>
        <taxon>Bacteria</taxon>
        <taxon>Bacillati</taxon>
        <taxon>Bacillota</taxon>
        <taxon>Tissierellia</taxon>
        <taxon>Tissierellales</taxon>
        <taxon>Peptoniphilaceae</taxon>
        <taxon>Citroniella</taxon>
    </lineage>
</organism>
<feature type="transmembrane region" description="Helical" evidence="14">
    <location>
        <begin position="164"/>
        <end position="187"/>
    </location>
</feature>
<gene>
    <name evidence="14" type="primary">cbiM</name>
    <name evidence="15" type="ORF">VLK81_02925</name>
</gene>
<keyword evidence="3 14" id="KW-0171">Cobalt transport</keyword>
<accession>A0AAW9MSX7</accession>
<dbReference type="PANTHER" id="PTHR43627">
    <property type="match status" value="1"/>
</dbReference>
<evidence type="ECO:0000256" key="1">
    <source>
        <dbReference type="ARBA" id="ARBA00004429"/>
    </source>
</evidence>
<keyword evidence="16" id="KW-1185">Reference proteome</keyword>
<proteinExistence type="inferred from homology"/>
<name>A0AAW9MSX7_9FIRM</name>
<sequence length="244" mass="25680">MKKLVSLAGYVGLFLLLAISPAYACMHIMEGFLPVGHAIFWGVVCLPFLIIGIKKLSSIRLKDKRVLIILAMSGAFAFTLSALKIPSVTGSSSHPTGMGLVAILFGPFAASVIGVIILFFQAVLLAHGGLTTLGANTFSMGIVGPLVSYGLFKVLKGKAPKSFRIFIASALGALSTYVVTAVQLAFAHPQEVGGVMASFTKFFGIFAVTQVPLAIIEGLLTMVLLSSLESLAKEELNLIGYLEA</sequence>
<evidence type="ECO:0000256" key="4">
    <source>
        <dbReference type="ARBA" id="ARBA00022448"/>
    </source>
</evidence>
<evidence type="ECO:0000313" key="16">
    <source>
        <dbReference type="Proteomes" id="UP001357733"/>
    </source>
</evidence>
<comment type="subunit">
    <text evidence="14">Forms an energy-coupling factor (ECF) transporter complex composed of an ATP-binding protein (A component, CbiO), a transmembrane protein (T component, CbiQ) and 2 possible substrate-capture proteins (S components, CbiM and CbiN) of unknown stoichimetry.</text>
</comment>
<evidence type="ECO:0000256" key="9">
    <source>
        <dbReference type="ARBA" id="ARBA00022989"/>
    </source>
</evidence>
<feature type="transmembrane region" description="Helical" evidence="14">
    <location>
        <begin position="103"/>
        <end position="126"/>
    </location>
</feature>
<dbReference type="FunFam" id="1.10.1760.20:FF:000001">
    <property type="entry name" value="Cobalt transport protein CbiM"/>
    <property type="match status" value="1"/>
</dbReference>
<dbReference type="Pfam" id="PF01891">
    <property type="entry name" value="CbiM"/>
    <property type="match status" value="1"/>
</dbReference>
<dbReference type="NCBIfam" id="TIGR00123">
    <property type="entry name" value="cbiM"/>
    <property type="match status" value="1"/>
</dbReference>
<comment type="subcellular location">
    <subcellularLocation>
        <location evidence="1">Cell inner membrane</location>
        <topology evidence="1">Multi-pass membrane protein</topology>
    </subcellularLocation>
    <subcellularLocation>
        <location evidence="14">Cell membrane</location>
        <topology evidence="14">Multi-pass membrane protein</topology>
    </subcellularLocation>
</comment>